<evidence type="ECO:0000256" key="1">
    <source>
        <dbReference type="SAM" id="Phobius"/>
    </source>
</evidence>
<feature type="transmembrane region" description="Helical" evidence="1">
    <location>
        <begin position="36"/>
        <end position="54"/>
    </location>
</feature>
<gene>
    <name evidence="2" type="ORF">EZS27_016333</name>
</gene>
<protein>
    <submittedName>
        <fullName evidence="2">Uncharacterized protein</fullName>
    </submittedName>
</protein>
<reference evidence="2" key="1">
    <citation type="submission" date="2019-03" db="EMBL/GenBank/DDBJ databases">
        <title>Single cell metagenomics reveals metabolic interactions within the superorganism composed of flagellate Streblomastix strix and complex community of Bacteroidetes bacteria on its surface.</title>
        <authorList>
            <person name="Treitli S.C."/>
            <person name="Kolisko M."/>
            <person name="Husnik F."/>
            <person name="Keeling P."/>
            <person name="Hampl V."/>
        </authorList>
    </citation>
    <scope>NUCLEOTIDE SEQUENCE</scope>
    <source>
        <strain evidence="2">STM</strain>
    </source>
</reference>
<feature type="transmembrane region" description="Helical" evidence="1">
    <location>
        <begin position="66"/>
        <end position="85"/>
    </location>
</feature>
<evidence type="ECO:0000313" key="2">
    <source>
        <dbReference type="EMBL" id="KAA6335434.1"/>
    </source>
</evidence>
<dbReference type="EMBL" id="SNRY01000893">
    <property type="protein sequence ID" value="KAA6335434.1"/>
    <property type="molecule type" value="Genomic_DNA"/>
</dbReference>
<keyword evidence="1" id="KW-0812">Transmembrane</keyword>
<organism evidence="2">
    <name type="scientific">termite gut metagenome</name>
    <dbReference type="NCBI Taxonomy" id="433724"/>
    <lineage>
        <taxon>unclassified sequences</taxon>
        <taxon>metagenomes</taxon>
        <taxon>organismal metagenomes</taxon>
    </lineage>
</organism>
<keyword evidence="1" id="KW-1133">Transmembrane helix</keyword>
<feature type="transmembrane region" description="Helical" evidence="1">
    <location>
        <begin position="97"/>
        <end position="118"/>
    </location>
</feature>
<comment type="caution">
    <text evidence="2">The sequence shown here is derived from an EMBL/GenBank/DDBJ whole genome shotgun (WGS) entry which is preliminary data.</text>
</comment>
<dbReference type="AlphaFoldDB" id="A0A5J4RP73"/>
<keyword evidence="1" id="KW-0472">Membrane</keyword>
<proteinExistence type="predicted"/>
<accession>A0A5J4RP73</accession>
<name>A0A5J4RP73_9ZZZZ</name>
<sequence>MYSVGVFYAWDFLIVAVCAIVYLFCPPKIIAEKKEYVKFFLLFFSVYFFLFIVITNILKDREATHMLFKVCVVPALFISHLFYPFKTEKKNQHLSFFLFFFSLCIIGLGALIMVAFGFSNM</sequence>
<feature type="transmembrane region" description="Helical" evidence="1">
    <location>
        <begin position="6"/>
        <end position="24"/>
    </location>
</feature>